<feature type="compositionally biased region" description="Basic and acidic residues" evidence="1">
    <location>
        <begin position="190"/>
        <end position="221"/>
    </location>
</feature>
<evidence type="ECO:0000256" key="1">
    <source>
        <dbReference type="SAM" id="MobiDB-lite"/>
    </source>
</evidence>
<evidence type="ECO:0008006" key="5">
    <source>
        <dbReference type="Google" id="ProtNLM"/>
    </source>
</evidence>
<name>A0AAD5M2R1_PYTIN</name>
<protein>
    <recommendedName>
        <fullName evidence="5">Transmembrane protein</fullName>
    </recommendedName>
</protein>
<gene>
    <name evidence="3" type="ORF">P43SY_000129</name>
</gene>
<evidence type="ECO:0000313" key="4">
    <source>
        <dbReference type="Proteomes" id="UP001209570"/>
    </source>
</evidence>
<keyword evidence="2" id="KW-0472">Membrane</keyword>
<feature type="compositionally biased region" description="Polar residues" evidence="1">
    <location>
        <begin position="172"/>
        <end position="184"/>
    </location>
</feature>
<accession>A0AAD5M2R1</accession>
<dbReference type="Proteomes" id="UP001209570">
    <property type="component" value="Unassembled WGS sequence"/>
</dbReference>
<feature type="region of interest" description="Disordered" evidence="1">
    <location>
        <begin position="1"/>
        <end position="23"/>
    </location>
</feature>
<feature type="compositionally biased region" description="Basic and acidic residues" evidence="1">
    <location>
        <begin position="144"/>
        <end position="158"/>
    </location>
</feature>
<dbReference type="EMBL" id="JAKCXM010000144">
    <property type="protein sequence ID" value="KAJ0400859.1"/>
    <property type="molecule type" value="Genomic_DNA"/>
</dbReference>
<organism evidence="3 4">
    <name type="scientific">Pythium insidiosum</name>
    <name type="common">Pythiosis disease agent</name>
    <dbReference type="NCBI Taxonomy" id="114742"/>
    <lineage>
        <taxon>Eukaryota</taxon>
        <taxon>Sar</taxon>
        <taxon>Stramenopiles</taxon>
        <taxon>Oomycota</taxon>
        <taxon>Peronosporomycetes</taxon>
        <taxon>Pythiales</taxon>
        <taxon>Pythiaceae</taxon>
        <taxon>Pythium</taxon>
    </lineage>
</organism>
<comment type="caution">
    <text evidence="3">The sequence shown here is derived from an EMBL/GenBank/DDBJ whole genome shotgun (WGS) entry which is preliminary data.</text>
</comment>
<proteinExistence type="predicted"/>
<feature type="region of interest" description="Disordered" evidence="1">
    <location>
        <begin position="125"/>
        <end position="158"/>
    </location>
</feature>
<feature type="transmembrane region" description="Helical" evidence="2">
    <location>
        <begin position="94"/>
        <end position="114"/>
    </location>
</feature>
<keyword evidence="4" id="KW-1185">Reference proteome</keyword>
<evidence type="ECO:0000256" key="2">
    <source>
        <dbReference type="SAM" id="Phobius"/>
    </source>
</evidence>
<feature type="region of interest" description="Disordered" evidence="1">
    <location>
        <begin position="170"/>
        <end position="281"/>
    </location>
</feature>
<evidence type="ECO:0000313" key="3">
    <source>
        <dbReference type="EMBL" id="KAJ0400859.1"/>
    </source>
</evidence>
<sequence length="281" mass="29335">MMSDTVSRRPRHSGDGVRQQTIAPTTEIDIVALSVSPPPSTTSAASGSASAASPGTTAATIAAMAAASSGTVSARRSPLASSSSRKMSTLQLRAFFLVCVSLYLATICFADDIVRAARWVRDADPSRHWRRATSSDVAMAQPDAQRESKPRAHDGEEQEALRLDVDVEDMPPSQQEVPPSTGQPQLLRGAADEARDEGGPGDDLKATESDTTDHETTERVLAEPLESTPSVDAQGPTSDDALTPAVAAPAAEHEPAASSPPPLTETPDSPSDGARHQEHAG</sequence>
<reference evidence="3" key="1">
    <citation type="submission" date="2021-12" db="EMBL/GenBank/DDBJ databases">
        <title>Prjna785345.</title>
        <authorList>
            <person name="Rujirawat T."/>
            <person name="Krajaejun T."/>
        </authorList>
    </citation>
    <scope>NUCLEOTIDE SEQUENCE</scope>
    <source>
        <strain evidence="3">Pi057C3</strain>
    </source>
</reference>
<dbReference type="AlphaFoldDB" id="A0AAD5M2R1"/>
<keyword evidence="2" id="KW-0812">Transmembrane</keyword>
<keyword evidence="2" id="KW-1133">Transmembrane helix</keyword>
<feature type="compositionally biased region" description="Polar residues" evidence="1">
    <location>
        <begin position="227"/>
        <end position="237"/>
    </location>
</feature>